<feature type="repeat" description="WD" evidence="1">
    <location>
        <begin position="20"/>
        <end position="57"/>
    </location>
</feature>
<dbReference type="InterPro" id="IPR011050">
    <property type="entry name" value="Pectin_lyase_fold/virulence"/>
</dbReference>
<dbReference type="PANTHER" id="PTHR19879:SF9">
    <property type="entry name" value="TRANSCRIPTION INITIATION FACTOR TFIID SUBUNIT 5"/>
    <property type="match status" value="1"/>
</dbReference>
<dbReference type="Pfam" id="PF00400">
    <property type="entry name" value="WD40"/>
    <property type="match status" value="2"/>
</dbReference>
<organism evidence="2 3">
    <name type="scientific">Brunnivagina elsteri CCALA 953</name>
    <dbReference type="NCBI Taxonomy" id="987040"/>
    <lineage>
        <taxon>Bacteria</taxon>
        <taxon>Bacillati</taxon>
        <taxon>Cyanobacteriota</taxon>
        <taxon>Cyanophyceae</taxon>
        <taxon>Nostocales</taxon>
        <taxon>Calotrichaceae</taxon>
        <taxon>Brunnivagina</taxon>
    </lineage>
</organism>
<dbReference type="SMART" id="SM00320">
    <property type="entry name" value="WD40"/>
    <property type="match status" value="2"/>
</dbReference>
<dbReference type="InterPro" id="IPR012334">
    <property type="entry name" value="Pectin_lyas_fold"/>
</dbReference>
<dbReference type="SUPFAM" id="SSF51126">
    <property type="entry name" value="Pectin lyase-like"/>
    <property type="match status" value="3"/>
</dbReference>
<gene>
    <name evidence="2" type="ORF">CK510_19570</name>
</gene>
<accession>A0A2A2TF99</accession>
<keyword evidence="1" id="KW-0853">WD repeat</keyword>
<dbReference type="AlphaFoldDB" id="A0A2A2TF99"/>
<dbReference type="PANTHER" id="PTHR19879">
    <property type="entry name" value="TRANSCRIPTION INITIATION FACTOR TFIID"/>
    <property type="match status" value="1"/>
</dbReference>
<evidence type="ECO:0000313" key="2">
    <source>
        <dbReference type="EMBL" id="PAX52393.1"/>
    </source>
</evidence>
<dbReference type="InterPro" id="IPR001680">
    <property type="entry name" value="WD40_rpt"/>
</dbReference>
<dbReference type="SUPFAM" id="SSF50978">
    <property type="entry name" value="WD40 repeat-like"/>
    <property type="match status" value="1"/>
</dbReference>
<dbReference type="RefSeq" id="WP_095723298.1">
    <property type="nucleotide sequence ID" value="NZ_NTFS01000244.1"/>
</dbReference>
<protein>
    <submittedName>
        <fullName evidence="2">Uncharacterized protein</fullName>
    </submittedName>
</protein>
<dbReference type="Proteomes" id="UP000218238">
    <property type="component" value="Unassembled WGS sequence"/>
</dbReference>
<sequence length="450" mass="46145">MELWDIRTGECVNTLRGHTSGSVSSLSFSPDGKTIASGSSDYTVKIWDALTSECLKTLQGYTRGILSVSISPDGKTIASGSSDHTGHLSVDNRAQLIASNNGGKGNGGNIRVDAALLSLTGNSQLRASTQGEGDAGNIFISTRDRTSLDDGAIISNIVGTVSSPGRFGNGKGGLIRIDTGSLSVANGSQLQASTFGTGDAGDIIINARDSVIASGFGEFEDLTLPTAVFSVVAEDSRGNGGNIRINTGSVFVENGARFSVSTSGLGRAGNITIDARDSAVVDGVSRVGFASQLSTATEDDASGRGGTITVNTNSFRVSNGGFLDAQTTSAFGGGDVTINANNFEATQGGRIFTTATNQGQAGNITFNADTVNLSGTNGRSISGLFANTTSTASARGGNIQVNARKLDVSDRAQISVNSQGSGVAGDINIDAKRIELRDKGLNEQSYRKLR</sequence>
<dbReference type="Gene3D" id="2.160.20.10">
    <property type="entry name" value="Single-stranded right-handed beta-helix, Pectin lyase-like"/>
    <property type="match status" value="1"/>
</dbReference>
<proteinExistence type="predicted"/>
<dbReference type="InterPro" id="IPR015943">
    <property type="entry name" value="WD40/YVTN_repeat-like_dom_sf"/>
</dbReference>
<dbReference type="Gene3D" id="2.130.10.10">
    <property type="entry name" value="YVTN repeat-like/Quinoprotein amine dehydrogenase"/>
    <property type="match status" value="1"/>
</dbReference>
<evidence type="ECO:0000313" key="3">
    <source>
        <dbReference type="Proteomes" id="UP000218238"/>
    </source>
</evidence>
<keyword evidence="3" id="KW-1185">Reference proteome</keyword>
<dbReference type="InterPro" id="IPR036322">
    <property type="entry name" value="WD40_repeat_dom_sf"/>
</dbReference>
<comment type="caution">
    <text evidence="2">The sequence shown here is derived from an EMBL/GenBank/DDBJ whole genome shotgun (WGS) entry which is preliminary data.</text>
</comment>
<dbReference type="PROSITE" id="PS50294">
    <property type="entry name" value="WD_REPEATS_REGION"/>
    <property type="match status" value="1"/>
</dbReference>
<name>A0A2A2TF99_9CYAN</name>
<reference evidence="2 3" key="1">
    <citation type="submission" date="2017-08" db="EMBL/GenBank/DDBJ databases">
        <title>Draft genome sequence of filamentous cyanobacterium Calothrix elsteri CCALA 953.</title>
        <authorList>
            <person name="Gagunashvili A.N."/>
            <person name="Elster J."/>
            <person name="Andresson O.S."/>
        </authorList>
    </citation>
    <scope>NUCLEOTIDE SEQUENCE [LARGE SCALE GENOMIC DNA]</scope>
    <source>
        <strain evidence="2 3">CCALA 953</strain>
    </source>
</reference>
<evidence type="ECO:0000256" key="1">
    <source>
        <dbReference type="PROSITE-ProRule" id="PRU00221"/>
    </source>
</evidence>
<dbReference type="EMBL" id="NTFS01000244">
    <property type="protein sequence ID" value="PAX52393.1"/>
    <property type="molecule type" value="Genomic_DNA"/>
</dbReference>
<dbReference type="OrthoDB" id="498732at2"/>
<dbReference type="PROSITE" id="PS50082">
    <property type="entry name" value="WD_REPEATS_2"/>
    <property type="match status" value="1"/>
</dbReference>